<dbReference type="SUPFAM" id="SSF53335">
    <property type="entry name" value="S-adenosyl-L-methionine-dependent methyltransferases"/>
    <property type="match status" value="1"/>
</dbReference>
<evidence type="ECO:0008006" key="4">
    <source>
        <dbReference type="Google" id="ProtNLM"/>
    </source>
</evidence>
<dbReference type="OrthoDB" id="47901at2759"/>
<dbReference type="EMBL" id="CAACVS010000564">
    <property type="protein sequence ID" value="VEU43583.1"/>
    <property type="molecule type" value="Genomic_DNA"/>
</dbReference>
<feature type="compositionally biased region" description="Basic and acidic residues" evidence="1">
    <location>
        <begin position="208"/>
        <end position="222"/>
    </location>
</feature>
<feature type="compositionally biased region" description="Polar residues" evidence="1">
    <location>
        <begin position="223"/>
        <end position="236"/>
    </location>
</feature>
<protein>
    <recommendedName>
        <fullName evidence="4">DNA methylase adenine-specific domain-containing protein</fullName>
    </recommendedName>
</protein>
<proteinExistence type="predicted"/>
<dbReference type="InterPro" id="IPR029063">
    <property type="entry name" value="SAM-dependent_MTases_sf"/>
</dbReference>
<dbReference type="Gene3D" id="3.40.50.150">
    <property type="entry name" value="Vaccinia Virus protein VP39"/>
    <property type="match status" value="1"/>
</dbReference>
<dbReference type="AlphaFoldDB" id="A0A448ZNL9"/>
<evidence type="ECO:0000256" key="1">
    <source>
        <dbReference type="SAM" id="MobiDB-lite"/>
    </source>
</evidence>
<dbReference type="Proteomes" id="UP000291116">
    <property type="component" value="Unassembled WGS sequence"/>
</dbReference>
<evidence type="ECO:0000313" key="3">
    <source>
        <dbReference type="Proteomes" id="UP000291116"/>
    </source>
</evidence>
<feature type="region of interest" description="Disordered" evidence="1">
    <location>
        <begin position="186"/>
        <end position="236"/>
    </location>
</feature>
<reference evidence="2 3" key="1">
    <citation type="submission" date="2019-01" db="EMBL/GenBank/DDBJ databases">
        <authorList>
            <person name="Ferrante I. M."/>
        </authorList>
    </citation>
    <scope>NUCLEOTIDE SEQUENCE [LARGE SCALE GENOMIC DNA]</scope>
    <source>
        <strain evidence="2 3">B856</strain>
    </source>
</reference>
<name>A0A448ZNL9_9STRA</name>
<sequence>METSDGDDGCKIGSCRLSEIETKPITKAPSTVFPAVVACGYRRVGIAKSGNYFPAFLVAFPNHRDSSNPETVQRKSAICFAWRSKRDFMLLARSSDSLVLPKAALKKVVDSNSVPWRRFDMNLVGNNNTPYFLSDPKLPNHFSVRMKKSLWLLDHFLHRAETSATETAKAAWETFCRPSDTEDLITPREFTPGADSTTNQRDGNIAKPKGEDTQAHSTETKINDPNTSFSSSHNENVTTLADSSRLGQYFASEENSRMVVECALEKILPLFHDGKNSDILFLEPSCGHGDIVASLVEALEEHEISPRSVFIQGYDIDPCVIKTCQQSTTFHNSRSANSCKDSNDYRVLWECSSFFETTRQKCLCSFESAYGKRDETKRLLVCCLGGPPYTSGQGSGSSIQRDLPTRFVKHCRNEWKADVVSFLLPARYREGMKHSITDCTFTKRAAANAESVTHKNTINHSIGGAQQIWRCETEELKESTFFFRGKTKVKQPSIIQTFYSCKI</sequence>
<gene>
    <name evidence="2" type="ORF">PSNMU_V1.4_AUG-EV-PASAV3_0106180</name>
</gene>
<evidence type="ECO:0000313" key="2">
    <source>
        <dbReference type="EMBL" id="VEU43583.1"/>
    </source>
</evidence>
<keyword evidence="3" id="KW-1185">Reference proteome</keyword>
<organism evidence="2 3">
    <name type="scientific">Pseudo-nitzschia multistriata</name>
    <dbReference type="NCBI Taxonomy" id="183589"/>
    <lineage>
        <taxon>Eukaryota</taxon>
        <taxon>Sar</taxon>
        <taxon>Stramenopiles</taxon>
        <taxon>Ochrophyta</taxon>
        <taxon>Bacillariophyta</taxon>
        <taxon>Bacillariophyceae</taxon>
        <taxon>Bacillariophycidae</taxon>
        <taxon>Bacillariales</taxon>
        <taxon>Bacillariaceae</taxon>
        <taxon>Pseudo-nitzschia</taxon>
    </lineage>
</organism>
<accession>A0A448ZNL9</accession>